<evidence type="ECO:0000313" key="1">
    <source>
        <dbReference type="EMBL" id="MDU0372845.1"/>
    </source>
</evidence>
<comment type="caution">
    <text evidence="1">The sequence shown here is derived from an EMBL/GenBank/DDBJ whole genome shotgun (WGS) entry which is preliminary data.</text>
</comment>
<dbReference type="EMBL" id="JAWDJT010000021">
    <property type="protein sequence ID" value="MDU0372845.1"/>
    <property type="molecule type" value="Genomic_DNA"/>
</dbReference>
<gene>
    <name evidence="1" type="ORF">ROI90_20730</name>
</gene>
<proteinExistence type="predicted"/>
<keyword evidence="2" id="KW-1185">Reference proteome</keyword>
<evidence type="ECO:0000313" key="2">
    <source>
        <dbReference type="Proteomes" id="UP001250698"/>
    </source>
</evidence>
<dbReference type="RefSeq" id="WP_316000200.1">
    <property type="nucleotide sequence ID" value="NZ_JAWDJT010000021.1"/>
</dbReference>
<reference evidence="1 2" key="1">
    <citation type="submission" date="2023-10" db="EMBL/GenBank/DDBJ databases">
        <title>Hymenobacter endophyticus sp. nov., an isolate from the leaf tissues of wheat.</title>
        <authorList>
            <person name="Dai Y."/>
        </authorList>
    </citation>
    <scope>NUCLEOTIDE SEQUENCE [LARGE SCALE GENOMIC DNA]</scope>
    <source>
        <strain evidence="1 2">ZK17L-C2</strain>
    </source>
</reference>
<organism evidence="1 2">
    <name type="scientific">Hymenobacter endophyticus</name>
    <dbReference type="NCBI Taxonomy" id="3076335"/>
    <lineage>
        <taxon>Bacteria</taxon>
        <taxon>Pseudomonadati</taxon>
        <taxon>Bacteroidota</taxon>
        <taxon>Cytophagia</taxon>
        <taxon>Cytophagales</taxon>
        <taxon>Hymenobacteraceae</taxon>
        <taxon>Hymenobacter</taxon>
    </lineage>
</organism>
<sequence>MRQSDLPERWKIKLRDYLTEKGSERATLSASDFPLDSVVRIVFEDDSKVEFKYAFVIEAPEFKEVGVFTEHCGHHLFQLHEGISLTVERQ</sequence>
<accession>A0ABU3TNA4</accession>
<protein>
    <submittedName>
        <fullName evidence="1">Uncharacterized protein</fullName>
    </submittedName>
</protein>
<dbReference type="Proteomes" id="UP001250698">
    <property type="component" value="Unassembled WGS sequence"/>
</dbReference>
<name>A0ABU3TNA4_9BACT</name>